<name>Q3IF79_PSET1</name>
<dbReference type="InterPro" id="IPR013785">
    <property type="entry name" value="Aldolase_TIM"/>
</dbReference>
<dbReference type="SUPFAM" id="SSF88713">
    <property type="entry name" value="Glycoside hydrolase/deacetylase"/>
    <property type="match status" value="1"/>
</dbReference>
<dbReference type="Gene3D" id="3.20.20.70">
    <property type="entry name" value="Aldolase class I"/>
    <property type="match status" value="1"/>
</dbReference>
<dbReference type="SUPFAM" id="SSF51445">
    <property type="entry name" value="(Trans)glycosidases"/>
    <property type="match status" value="1"/>
</dbReference>
<dbReference type="InterPro" id="IPR017853">
    <property type="entry name" value="GH"/>
</dbReference>
<dbReference type="eggNOG" id="COG3868">
    <property type="taxonomic scope" value="Bacteria"/>
</dbReference>
<dbReference type="HOGENOM" id="CLU_014516_0_0_6"/>
<evidence type="ECO:0000313" key="4">
    <source>
        <dbReference type="Proteomes" id="UP000006843"/>
    </source>
</evidence>
<organism evidence="3 4">
    <name type="scientific">Pseudoalteromonas translucida (strain TAC 125)</name>
    <dbReference type="NCBI Taxonomy" id="326442"/>
    <lineage>
        <taxon>Bacteria</taxon>
        <taxon>Pseudomonadati</taxon>
        <taxon>Pseudomonadota</taxon>
        <taxon>Gammaproteobacteria</taxon>
        <taxon>Alteromonadales</taxon>
        <taxon>Pseudoalteromonadaceae</taxon>
        <taxon>Pseudoalteromonas</taxon>
    </lineage>
</organism>
<dbReference type="InterPro" id="IPR004352">
    <property type="entry name" value="GH114_TIM-barrel"/>
</dbReference>
<dbReference type="PANTHER" id="PTHR35882">
    <property type="entry name" value="PELA"/>
    <property type="match status" value="1"/>
</dbReference>
<keyword evidence="4" id="KW-1185">Reference proteome</keyword>
<dbReference type="PIRSF" id="PIRSF029570">
    <property type="entry name" value="UCP029570"/>
    <property type="match status" value="1"/>
</dbReference>
<dbReference type="Proteomes" id="UP000006843">
    <property type="component" value="Chromosome I"/>
</dbReference>
<dbReference type="Gene3D" id="3.20.20.370">
    <property type="entry name" value="Glycoside hydrolase/deacetylase"/>
    <property type="match status" value="1"/>
</dbReference>
<feature type="chain" id="PRO_5004225621" description="Glycoside-hydrolase family GH114 TIM-barrel domain-containing protein" evidence="1">
    <location>
        <begin position="18"/>
        <end position="903"/>
    </location>
</feature>
<dbReference type="BioCyc" id="PHAL326442:PSHA_RS03465-MONOMER"/>
<dbReference type="AlphaFoldDB" id="Q3IF79"/>
<dbReference type="CDD" id="cd10922">
    <property type="entry name" value="CE4_PelA_like_C"/>
    <property type="match status" value="1"/>
</dbReference>
<evidence type="ECO:0000259" key="2">
    <source>
        <dbReference type="Pfam" id="PF03537"/>
    </source>
</evidence>
<dbReference type="PATRIC" id="fig|326442.8.peg.671"/>
<reference evidence="3 4" key="1">
    <citation type="journal article" date="2005" name="Genome Res.">
        <title>Coping with cold: the genome of the versatile marine Antarctica bacterium Pseudoalteromonas haloplanktis TAC125.</title>
        <authorList>
            <person name="Medigue C."/>
            <person name="Krin E."/>
            <person name="Pascal G."/>
            <person name="Barbe V."/>
            <person name="Bernsel A."/>
            <person name="Bertin P."/>
            <person name="Cheung F."/>
            <person name="Cruveiller S."/>
            <person name="Damico S."/>
            <person name="Duilio A."/>
            <person name="Fang G."/>
            <person name="Feller G."/>
            <person name="Mangenot S."/>
            <person name="Marino G."/>
            <person name="Nilsson J."/>
            <person name="Parilli E."/>
            <person name="Rocha E."/>
            <person name="Rouy Z."/>
            <person name="Sekowska A."/>
            <person name="Tutino M.L."/>
            <person name="Vallenet D."/>
            <person name="von Heijne G."/>
            <person name="Danchin A."/>
        </authorList>
    </citation>
    <scope>NUCLEOTIDE SEQUENCE [LARGE SCALE GENOMIC DNA]</scope>
    <source>
        <strain evidence="4">TAC 125</strain>
    </source>
</reference>
<protein>
    <recommendedName>
        <fullName evidence="2">Glycoside-hydrolase family GH114 TIM-barrel domain-containing protein</fullName>
    </recommendedName>
</protein>
<evidence type="ECO:0000256" key="1">
    <source>
        <dbReference type="SAM" id="SignalP"/>
    </source>
</evidence>
<dbReference type="STRING" id="326442.PSHAa0709"/>
<dbReference type="Pfam" id="PF03537">
    <property type="entry name" value="Glyco_hydro_114"/>
    <property type="match status" value="1"/>
</dbReference>
<accession>Q3IF79</accession>
<dbReference type="PANTHER" id="PTHR35882:SF2">
    <property type="entry name" value="PELA"/>
    <property type="match status" value="1"/>
</dbReference>
<keyword evidence="1" id="KW-0732">Signal</keyword>
<feature type="signal peptide" evidence="1">
    <location>
        <begin position="1"/>
        <end position="17"/>
    </location>
</feature>
<gene>
    <name evidence="3" type="ordered locus">PSHAa0709</name>
</gene>
<sequence>MKYLFFILLFITANVTAKPETNNSIAFYYSAPMPLAEMTFYSRVVVQPELITKHELNWLKQRNIAVYAYLSVGESFSKSESSLSVNPNWNSHISDLTAAQWQLHIQNSALSLKARGFNGLFLDTLDSYQLLDKKHNKSAQQAGLVFIIEQLSNTFNKQLILNRGFELLPQLKGRANDLVAEGLFSHFNPLDNSYKLTNKNDQAWLNAQLHKAQDLGFNVQVIDYAKPKQRLAMAQKIINAGYTPWVTDGHLQTWGTSNIAPVPRRILIPYNSNIEPLIYTTVHLNLATMIEYLGYIPDYINVAKRALPAVDPSLHAGIISWTSFDTFYTPTITNWLEANLGVVPELILGELPSSANKLMLSLGAEPLDVTPLGPYELESFTPWLKGESSIPPVVTNPYFLKLAANSKALISIKAADGTSLVQGTKTKYGALVVAPWLIDTLPMEGSKWVIDPRTLLTKAMGLEPILVPDTTTQSGRRMLTIHIDGDGFTSVAHFAKKPYSAEVILDKIIKHYKLPLTSSIIQADIEPGGLHSKMSPKLERIARDIFKLPYVEIASHTYSHPYFWTALAGRKDIDEEDTDYGLKLDIPGYNTISLEKEITDSIKYIDDKLAPANKKTVIMLWSGDATPGPKALELARDAGVLNVNGGNTDVNADNPSLTHVSPIGRPERDLLYQIYAPILNENVYTNLWHGPYYGFKRLTETFEITEKPYRLKPYTIYFHFYSGEVPAGLDALKHNIDYVLARPNTPVHLSHYAKVAKDFYFSALAKNSDGQWLFSSKDIKTLRVPDVFDMPNISQSSGVAGVTQKGDYVHVVNNIAQLSFDHSKENKAPYLASANVIIDNWQVNGPVSFTAWVPATLDLINAGACVFVSHLGERYKGLTRGDITQFKIPAGDFFGYLNCNAGV</sequence>
<dbReference type="EMBL" id="CR954246">
    <property type="protein sequence ID" value="CAI85793.1"/>
    <property type="molecule type" value="Genomic_DNA"/>
</dbReference>
<dbReference type="InterPro" id="IPR011330">
    <property type="entry name" value="Glyco_hydro/deAcase_b/a-brl"/>
</dbReference>
<dbReference type="InterPro" id="IPR016925">
    <property type="entry name" value="UCP029570"/>
</dbReference>
<dbReference type="KEGG" id="pha:PSHAa0709"/>
<feature type="domain" description="Glycoside-hydrolase family GH114 TIM-barrel" evidence="2">
    <location>
        <begin position="52"/>
        <end position="253"/>
    </location>
</feature>
<proteinExistence type="predicted"/>
<dbReference type="GO" id="GO:0005975">
    <property type="term" value="P:carbohydrate metabolic process"/>
    <property type="evidence" value="ECO:0007669"/>
    <property type="project" value="InterPro"/>
</dbReference>
<evidence type="ECO:0000313" key="3">
    <source>
        <dbReference type="EMBL" id="CAI85793.1"/>
    </source>
</evidence>